<name>A0A0W0UGU1_9GAMM</name>
<sequence>MARKRQHYLPTTYLKGFCNQKGMLWTYDKQKYDNPWECKPEKTAFEKYLYNFEDTSTENREIIEKYFAEEIEGPAAEPLENLRNKIFPDKDSRQKLALFFGFLLTRSPMQLAKLKNQADLEFDAFIRACTTDKEYFAEGYKKTGITASNEEIEEDRLAILNGEISLYINRNSSLNNMMALGFIFSEYFVDMKWALIESVENAYITTDNLLNILNHSNLEHRFANL</sequence>
<protein>
    <recommendedName>
        <fullName evidence="3">DUF4238 domain-containing protein</fullName>
    </recommendedName>
</protein>
<evidence type="ECO:0000313" key="1">
    <source>
        <dbReference type="EMBL" id="KTD07080.1"/>
    </source>
</evidence>
<dbReference type="InterPro" id="IPR025332">
    <property type="entry name" value="DUF4238"/>
</dbReference>
<evidence type="ECO:0000313" key="2">
    <source>
        <dbReference type="Proteomes" id="UP000054715"/>
    </source>
</evidence>
<dbReference type="PATRIC" id="fig|455.5.peg.1347"/>
<reference evidence="1 2" key="1">
    <citation type="submission" date="2015-11" db="EMBL/GenBank/DDBJ databases">
        <title>Genomic analysis of 38 Legionella species identifies large and diverse effector repertoires.</title>
        <authorList>
            <person name="Burstein D."/>
            <person name="Amaro F."/>
            <person name="Zusman T."/>
            <person name="Lifshitz Z."/>
            <person name="Cohen O."/>
            <person name="Gilbert J.A."/>
            <person name="Pupko T."/>
            <person name="Shuman H.A."/>
            <person name="Segal G."/>
        </authorList>
    </citation>
    <scope>NUCLEOTIDE SEQUENCE [LARGE SCALE GENOMIC DNA]</scope>
    <source>
        <strain evidence="1 2">JA-26-G1-E2</strain>
    </source>
</reference>
<proteinExistence type="predicted"/>
<dbReference type="RefSeq" id="WP_058449296.1">
    <property type="nucleotide sequence ID" value="NZ_CAAAJF010000007.1"/>
</dbReference>
<dbReference type="AlphaFoldDB" id="A0A0W0UGU1"/>
<evidence type="ECO:0008006" key="3">
    <source>
        <dbReference type="Google" id="ProtNLM"/>
    </source>
</evidence>
<comment type="caution">
    <text evidence="1">The sequence shown here is derived from an EMBL/GenBank/DDBJ whole genome shotgun (WGS) entry which is preliminary data.</text>
</comment>
<organism evidence="1 2">
    <name type="scientific">Legionella jamestowniensis</name>
    <dbReference type="NCBI Taxonomy" id="455"/>
    <lineage>
        <taxon>Bacteria</taxon>
        <taxon>Pseudomonadati</taxon>
        <taxon>Pseudomonadota</taxon>
        <taxon>Gammaproteobacteria</taxon>
        <taxon>Legionellales</taxon>
        <taxon>Legionellaceae</taxon>
        <taxon>Legionella</taxon>
    </lineage>
</organism>
<accession>A0A0W0UGU1</accession>
<dbReference type="Proteomes" id="UP000054715">
    <property type="component" value="Unassembled WGS sequence"/>
</dbReference>
<dbReference type="EMBL" id="LNYG01000013">
    <property type="protein sequence ID" value="KTD07080.1"/>
    <property type="molecule type" value="Genomic_DNA"/>
</dbReference>
<dbReference type="STRING" id="455.Ljam_1275"/>
<dbReference type="Pfam" id="PF14022">
    <property type="entry name" value="DUF4238"/>
    <property type="match status" value="1"/>
</dbReference>
<gene>
    <name evidence="1" type="ORF">Ljam_1275</name>
</gene>